<dbReference type="EMBL" id="JACOPG010000003">
    <property type="protein sequence ID" value="MBC5686656.1"/>
    <property type="molecule type" value="Genomic_DNA"/>
</dbReference>
<evidence type="ECO:0000313" key="11">
    <source>
        <dbReference type="Proteomes" id="UP000643810"/>
    </source>
</evidence>
<protein>
    <recommendedName>
        <fullName evidence="8">Transport permease protein</fullName>
    </recommendedName>
</protein>
<dbReference type="InterPro" id="IPR013525">
    <property type="entry name" value="ABC2_TM"/>
</dbReference>
<feature type="transmembrane region" description="Helical" evidence="8">
    <location>
        <begin position="126"/>
        <end position="147"/>
    </location>
</feature>
<evidence type="ECO:0000259" key="9">
    <source>
        <dbReference type="PROSITE" id="PS51012"/>
    </source>
</evidence>
<organism evidence="10 11">
    <name type="scientific">Roseburia lenta</name>
    <dbReference type="NCBI Taxonomy" id="2763061"/>
    <lineage>
        <taxon>Bacteria</taxon>
        <taxon>Bacillati</taxon>
        <taxon>Bacillota</taxon>
        <taxon>Clostridia</taxon>
        <taxon>Lachnospirales</taxon>
        <taxon>Lachnospiraceae</taxon>
        <taxon>Roseburia</taxon>
    </lineage>
</organism>
<feature type="domain" description="ABC transmembrane type-2" evidence="9">
    <location>
        <begin position="40"/>
        <end position="272"/>
    </location>
</feature>
<accession>A0ABR7GHN4</accession>
<dbReference type="PROSITE" id="PS51012">
    <property type="entry name" value="ABC_TM2"/>
    <property type="match status" value="1"/>
</dbReference>
<evidence type="ECO:0000256" key="8">
    <source>
        <dbReference type="RuleBase" id="RU361157"/>
    </source>
</evidence>
<evidence type="ECO:0000313" key="10">
    <source>
        <dbReference type="EMBL" id="MBC5686656.1"/>
    </source>
</evidence>
<keyword evidence="7 8" id="KW-0472">Membrane</keyword>
<evidence type="ECO:0000256" key="3">
    <source>
        <dbReference type="ARBA" id="ARBA00022448"/>
    </source>
</evidence>
<reference evidence="10 11" key="1">
    <citation type="submission" date="2020-08" db="EMBL/GenBank/DDBJ databases">
        <title>Genome public.</title>
        <authorList>
            <person name="Liu C."/>
            <person name="Sun Q."/>
        </authorList>
    </citation>
    <scope>NUCLEOTIDE SEQUENCE [LARGE SCALE GENOMIC DNA]</scope>
    <source>
        <strain evidence="10 11">NSJ-9</strain>
    </source>
</reference>
<comment type="caution">
    <text evidence="10">The sequence shown here is derived from an EMBL/GenBank/DDBJ whole genome shotgun (WGS) entry which is preliminary data.</text>
</comment>
<keyword evidence="11" id="KW-1185">Reference proteome</keyword>
<feature type="transmembrane region" description="Helical" evidence="8">
    <location>
        <begin position="36"/>
        <end position="59"/>
    </location>
</feature>
<feature type="transmembrane region" description="Helical" evidence="8">
    <location>
        <begin position="189"/>
        <end position="207"/>
    </location>
</feature>
<feature type="transmembrane region" description="Helical" evidence="8">
    <location>
        <begin position="252"/>
        <end position="269"/>
    </location>
</feature>
<keyword evidence="3 8" id="KW-0813">Transport</keyword>
<evidence type="ECO:0000256" key="4">
    <source>
        <dbReference type="ARBA" id="ARBA00022475"/>
    </source>
</evidence>
<evidence type="ECO:0000256" key="5">
    <source>
        <dbReference type="ARBA" id="ARBA00022692"/>
    </source>
</evidence>
<dbReference type="PANTHER" id="PTHR30413:SF10">
    <property type="entry name" value="CAPSULE POLYSACCHARIDE EXPORT INNER-MEMBRANE PROTEIN CTRC"/>
    <property type="match status" value="1"/>
</dbReference>
<comment type="subcellular location">
    <subcellularLocation>
        <location evidence="1 8">Cell membrane</location>
        <topology evidence="1 8">Multi-pass membrane protein</topology>
    </subcellularLocation>
</comment>
<keyword evidence="4 8" id="KW-1003">Cell membrane</keyword>
<feature type="transmembrane region" description="Helical" evidence="8">
    <location>
        <begin position="159"/>
        <end position="182"/>
    </location>
</feature>
<keyword evidence="5 8" id="KW-0812">Transmembrane</keyword>
<comment type="similarity">
    <text evidence="2 8">Belongs to the ABC-2 integral membrane protein family.</text>
</comment>
<gene>
    <name evidence="10" type="ORF">H8R94_08610</name>
</gene>
<keyword evidence="6 8" id="KW-1133">Transmembrane helix</keyword>
<evidence type="ECO:0000256" key="1">
    <source>
        <dbReference type="ARBA" id="ARBA00004651"/>
    </source>
</evidence>
<dbReference type="Proteomes" id="UP000643810">
    <property type="component" value="Unassembled WGS sequence"/>
</dbReference>
<evidence type="ECO:0000256" key="2">
    <source>
        <dbReference type="ARBA" id="ARBA00007783"/>
    </source>
</evidence>
<proteinExistence type="inferred from homology"/>
<dbReference type="Pfam" id="PF01061">
    <property type="entry name" value="ABC2_membrane"/>
    <property type="match status" value="1"/>
</dbReference>
<evidence type="ECO:0000256" key="6">
    <source>
        <dbReference type="ARBA" id="ARBA00022989"/>
    </source>
</evidence>
<sequence length="280" mass="32436">MSNSKTKKSGGILREIAQNKKLIFNLSKNDFKAKFAGSYFGIIWAFIQPIITILVYWFVFDKALNAGTQITKAGINVPYVIWLVAGMVPWFYFSEVINTGSNVLVEYNYLVKKVVFKISVLPIVKIISSLFVHLFFVGFMVVLYAAYHYYPTVYTLQILYYSFAMICLCVGIIYATSAMTVFFRDLTQLINIILQILMWMTPIMWNMDAMVDRISKPIEIILKLNPMYYIVSGYRDSMINGIWFWNRPETTIYFWGVTIVLFLIGSTIFKKLQVHFADVL</sequence>
<name>A0ABR7GHN4_9FIRM</name>
<dbReference type="RefSeq" id="WP_186854412.1">
    <property type="nucleotide sequence ID" value="NZ_JACOPG010000003.1"/>
</dbReference>
<evidence type="ECO:0000256" key="7">
    <source>
        <dbReference type="ARBA" id="ARBA00023136"/>
    </source>
</evidence>
<feature type="transmembrane region" description="Helical" evidence="8">
    <location>
        <begin position="79"/>
        <end position="105"/>
    </location>
</feature>
<dbReference type="InterPro" id="IPR047817">
    <property type="entry name" value="ABC2_TM_bact-type"/>
</dbReference>
<dbReference type="PANTHER" id="PTHR30413">
    <property type="entry name" value="INNER MEMBRANE TRANSPORT PERMEASE"/>
    <property type="match status" value="1"/>
</dbReference>